<sequence>MKNSKNSFTEAAHSLDIIDKMYMRWNCKWPKFMSFDQTVSWFKEKELIKQSIWNEILSSPGKLHIRFDGFESGNGVIFFDDIVHFFENGNQVKSAFRINQSLLLGFDVYHQEPSITRDKIKKLGIDLSKQYEIEDEEGRLNLVIGTTDSLDVKSPQFWIDKDALYLTRVIVDHDKHTDIFFKNYEMIANFPVATKIIFEIDNELAMVEEYFNIRFLEDIDEAIFLQDNFEKVRW</sequence>
<dbReference type="EMBL" id="FRYK01000004">
    <property type="protein sequence ID" value="SHO73851.1"/>
    <property type="molecule type" value="Genomic_DNA"/>
</dbReference>
<name>A0A1M7ZYA5_9FLAO</name>
<dbReference type="AlphaFoldDB" id="A0A1M7ZYA5"/>
<gene>
    <name evidence="1" type="ORF">SAMN05443547_2226</name>
</gene>
<dbReference type="Proteomes" id="UP000184611">
    <property type="component" value="Unassembled WGS sequence"/>
</dbReference>
<reference evidence="2" key="1">
    <citation type="submission" date="2016-12" db="EMBL/GenBank/DDBJ databases">
        <authorList>
            <person name="Varghese N."/>
            <person name="Submissions S."/>
        </authorList>
    </citation>
    <scope>NUCLEOTIDE SEQUENCE [LARGE SCALE GENOMIC DNA]</scope>
    <source>
        <strain evidence="2">DSM 18830</strain>
    </source>
</reference>
<accession>A0A1M7ZYA5</accession>
<dbReference type="OrthoDB" id="1091975at2"/>
<evidence type="ECO:0000313" key="1">
    <source>
        <dbReference type="EMBL" id="SHO73851.1"/>
    </source>
</evidence>
<proteinExistence type="predicted"/>
<organism evidence="1 2">
    <name type="scientific">Flavobacterium cucumis</name>
    <dbReference type="NCBI Taxonomy" id="416016"/>
    <lineage>
        <taxon>Bacteria</taxon>
        <taxon>Pseudomonadati</taxon>
        <taxon>Bacteroidota</taxon>
        <taxon>Flavobacteriia</taxon>
        <taxon>Flavobacteriales</taxon>
        <taxon>Flavobacteriaceae</taxon>
        <taxon>Flavobacterium</taxon>
    </lineage>
</organism>
<keyword evidence="2" id="KW-1185">Reference proteome</keyword>
<protein>
    <submittedName>
        <fullName evidence="1">Uncharacterized protein</fullName>
    </submittedName>
</protein>
<dbReference type="RefSeq" id="WP_073584414.1">
    <property type="nucleotide sequence ID" value="NZ_CBCSEA010000007.1"/>
</dbReference>
<evidence type="ECO:0000313" key="2">
    <source>
        <dbReference type="Proteomes" id="UP000184611"/>
    </source>
</evidence>